<dbReference type="GO" id="GO:0018812">
    <property type="term" value="F:3-hydroxyacyl-CoA dehydratase activity"/>
    <property type="evidence" value="ECO:0007669"/>
    <property type="project" value="RHEA"/>
</dbReference>
<accession>A0A447GFE5</accession>
<comment type="catalytic activity">
    <reaction evidence="7">
        <text>a 4-saturated-(3S)-3-hydroxyacyl-CoA = a (3E)-enoyl-CoA + H2O</text>
        <dbReference type="Rhea" id="RHEA:20724"/>
        <dbReference type="ChEBI" id="CHEBI:15377"/>
        <dbReference type="ChEBI" id="CHEBI:58521"/>
        <dbReference type="ChEBI" id="CHEBI:137480"/>
        <dbReference type="EC" id="4.2.1.17"/>
    </reaction>
</comment>
<evidence type="ECO:0000313" key="10">
    <source>
        <dbReference type="Proteomes" id="UP000269998"/>
    </source>
</evidence>
<evidence type="ECO:0000256" key="2">
    <source>
        <dbReference type="ARBA" id="ARBA00005254"/>
    </source>
</evidence>
<dbReference type="Gene3D" id="3.90.226.10">
    <property type="entry name" value="2-enoyl-CoA Hydratase, Chain A, domain 1"/>
    <property type="match status" value="1"/>
</dbReference>
<dbReference type="Pfam" id="PF00378">
    <property type="entry name" value="ECH_1"/>
    <property type="match status" value="1"/>
</dbReference>
<keyword evidence="10" id="KW-1185">Reference proteome</keyword>
<comment type="similarity">
    <text evidence="2 8">Belongs to the enoyl-CoA hydratase/isomerase family.</text>
</comment>
<dbReference type="EMBL" id="LR130759">
    <property type="protein sequence ID" value="VDM89109.1"/>
    <property type="molecule type" value="Genomic_DNA"/>
</dbReference>
<dbReference type="PANTHER" id="PTHR11941">
    <property type="entry name" value="ENOYL-COA HYDRATASE-RELATED"/>
    <property type="match status" value="1"/>
</dbReference>
<comment type="function">
    <text evidence="1">Could possibly oxidize fatty acids using specific components.</text>
</comment>
<keyword evidence="3" id="KW-0276">Fatty acid metabolism</keyword>
<evidence type="ECO:0000256" key="6">
    <source>
        <dbReference type="ARBA" id="ARBA00023709"/>
    </source>
</evidence>
<dbReference type="InterPro" id="IPR014748">
    <property type="entry name" value="Enoyl-CoA_hydra_C"/>
</dbReference>
<keyword evidence="4" id="KW-0443">Lipid metabolism</keyword>
<evidence type="ECO:0000256" key="5">
    <source>
        <dbReference type="ARBA" id="ARBA00023239"/>
    </source>
</evidence>
<dbReference type="PANTHER" id="PTHR11941:SF127">
    <property type="entry name" value="ENOYL-COA HYDRATASE ECHA18 (ENOYL HYDRASE) (UNSATURATED ACYL-COA HYDRATASE) (CROTONASE)-RELATED"/>
    <property type="match status" value="1"/>
</dbReference>
<keyword evidence="5 9" id="KW-0456">Lyase</keyword>
<dbReference type="InterPro" id="IPR029045">
    <property type="entry name" value="ClpP/crotonase-like_dom_sf"/>
</dbReference>
<dbReference type="Gene3D" id="1.10.12.10">
    <property type="entry name" value="Lyase 2-enoyl-coa Hydratase, Chain A, domain 2"/>
    <property type="match status" value="1"/>
</dbReference>
<evidence type="ECO:0000256" key="4">
    <source>
        <dbReference type="ARBA" id="ARBA00023098"/>
    </source>
</evidence>
<gene>
    <name evidence="9" type="primary">echA8_6</name>
    <name evidence="9" type="ORF">MB901379_02676</name>
</gene>
<organism evidence="9 10">
    <name type="scientific">Mycobacterium basiliense</name>
    <dbReference type="NCBI Taxonomy" id="2094119"/>
    <lineage>
        <taxon>Bacteria</taxon>
        <taxon>Bacillati</taxon>
        <taxon>Actinomycetota</taxon>
        <taxon>Actinomycetes</taxon>
        <taxon>Mycobacteriales</taxon>
        <taxon>Mycobacteriaceae</taxon>
        <taxon>Mycobacterium</taxon>
    </lineage>
</organism>
<dbReference type="SUPFAM" id="SSF52096">
    <property type="entry name" value="ClpP/crotonase"/>
    <property type="match status" value="1"/>
</dbReference>
<dbReference type="PROSITE" id="PS00166">
    <property type="entry name" value="ENOYL_COA_HYDRATASE"/>
    <property type="match status" value="1"/>
</dbReference>
<evidence type="ECO:0000256" key="3">
    <source>
        <dbReference type="ARBA" id="ARBA00022832"/>
    </source>
</evidence>
<dbReference type="Proteomes" id="UP000269998">
    <property type="component" value="Chromosome"/>
</dbReference>
<name>A0A447GFE5_9MYCO</name>
<sequence>MYSSMEEATCGEDLEGEISRLMLSQPPAREIVDRVALQRHRKIAIVTLSHPQAQNALHSASWRRLRQLLDELAGESSLRAIILRGAGDKAFAAGADIKEFPDTRMTAEDATNYNESLAACLRALAAIPVPVVAAVRGLAVGGGCELVTACDVAIAADDARFGIPLGKLGVILGFPEAEAVARRIGPAALKYLLFSGDLIDANDALRWGLVQKVVTVEQLADATAILVGQICRQSAVTMRTSKVVANMCGRALTGSDTDALIRFSVEAYEGADLREGVKAFAEGRVPVFDDGDVG</sequence>
<evidence type="ECO:0000256" key="7">
    <source>
        <dbReference type="ARBA" id="ARBA00023717"/>
    </source>
</evidence>
<dbReference type="KEGG" id="mbai:MB901379_02676"/>
<evidence type="ECO:0000256" key="1">
    <source>
        <dbReference type="ARBA" id="ARBA00002994"/>
    </source>
</evidence>
<evidence type="ECO:0000313" key="9">
    <source>
        <dbReference type="EMBL" id="VDM89109.1"/>
    </source>
</evidence>
<evidence type="ECO:0000256" key="8">
    <source>
        <dbReference type="RuleBase" id="RU003707"/>
    </source>
</evidence>
<dbReference type="GO" id="GO:0006635">
    <property type="term" value="P:fatty acid beta-oxidation"/>
    <property type="evidence" value="ECO:0007669"/>
    <property type="project" value="TreeGrafter"/>
</dbReference>
<dbReference type="EC" id="4.2.1.17" evidence="9"/>
<dbReference type="AlphaFoldDB" id="A0A447GFE5"/>
<reference evidence="10" key="1">
    <citation type="submission" date="2018-02" db="EMBL/GenBank/DDBJ databases">
        <authorList>
            <person name="Seth-Smith MB H."/>
            <person name="Seth-Smith H."/>
        </authorList>
    </citation>
    <scope>NUCLEOTIDE SEQUENCE [LARGE SCALE GENOMIC DNA]</scope>
</reference>
<comment type="catalytic activity">
    <reaction evidence="6">
        <text>a (3S)-3-hydroxyacyl-CoA = a (2E)-enoyl-CoA + H2O</text>
        <dbReference type="Rhea" id="RHEA:16105"/>
        <dbReference type="ChEBI" id="CHEBI:15377"/>
        <dbReference type="ChEBI" id="CHEBI:57318"/>
        <dbReference type="ChEBI" id="CHEBI:58856"/>
        <dbReference type="EC" id="4.2.1.17"/>
    </reaction>
</comment>
<dbReference type="InterPro" id="IPR001753">
    <property type="entry name" value="Enoyl-CoA_hydra/iso"/>
</dbReference>
<dbReference type="InterPro" id="IPR018376">
    <property type="entry name" value="Enoyl-CoA_hyd/isom_CS"/>
</dbReference>
<proteinExistence type="inferred from homology"/>
<protein>
    <submittedName>
        <fullName evidence="9">Putative enoyl-CoA hydratase echA8</fullName>
        <ecNumber evidence="9">4.2.1.17</ecNumber>
    </submittedName>
</protein>
<dbReference type="CDD" id="cd06558">
    <property type="entry name" value="crotonase-like"/>
    <property type="match status" value="1"/>
</dbReference>